<reference evidence="1 2" key="1">
    <citation type="journal article" date="2006" name="Int. J. Syst. Evol. Microbiol.">
        <title>Myroides pelagicus sp. nov., isolated from seawater in Thailand.</title>
        <authorList>
            <person name="Yoon J."/>
            <person name="Maneerat S."/>
            <person name="Kawai F."/>
            <person name="Yokota A."/>
        </authorList>
    </citation>
    <scope>NUCLEOTIDE SEQUENCE [LARGE SCALE GENOMIC DNA]</scope>
    <source>
        <strain evidence="1 2">SM1T</strain>
    </source>
</reference>
<dbReference type="EMBL" id="WMJY01000003">
    <property type="protein sequence ID" value="MTH28795.1"/>
    <property type="molecule type" value="Genomic_DNA"/>
</dbReference>
<dbReference type="Pfam" id="PF11950">
    <property type="entry name" value="DUF3467"/>
    <property type="match status" value="1"/>
</dbReference>
<dbReference type="RefSeq" id="WP_155034779.1">
    <property type="nucleotide sequence ID" value="NZ_JAYMMG010000010.1"/>
</dbReference>
<dbReference type="OrthoDB" id="9813817at2"/>
<comment type="caution">
    <text evidence="1">The sequence shown here is derived from an EMBL/GenBank/DDBJ whole genome shotgun (WGS) entry which is preliminary data.</text>
</comment>
<organism evidence="1 2">
    <name type="scientific">Myroides pelagicus</name>
    <dbReference type="NCBI Taxonomy" id="270914"/>
    <lineage>
        <taxon>Bacteria</taxon>
        <taxon>Pseudomonadati</taxon>
        <taxon>Bacteroidota</taxon>
        <taxon>Flavobacteriia</taxon>
        <taxon>Flavobacteriales</taxon>
        <taxon>Flavobacteriaceae</taxon>
        <taxon>Myroides</taxon>
    </lineage>
</organism>
<protein>
    <submittedName>
        <fullName evidence="1">DUF3467 domain-containing protein</fullName>
    </submittedName>
</protein>
<accession>A0A7K1GIR7</accession>
<gene>
    <name evidence="1" type="ORF">GJV77_02485</name>
</gene>
<evidence type="ECO:0000313" key="2">
    <source>
        <dbReference type="Proteomes" id="UP000488936"/>
    </source>
</evidence>
<proteinExistence type="predicted"/>
<dbReference type="InterPro" id="IPR021857">
    <property type="entry name" value="DUF3467"/>
</dbReference>
<evidence type="ECO:0000313" key="1">
    <source>
        <dbReference type="EMBL" id="MTH28795.1"/>
    </source>
</evidence>
<sequence length="101" mass="11079">MTEDQKFNIELDEVTAEGVFSNLAIINHSDTEFVVDFVKVMPGMPKAKVKSRVILTPHHAKKLANALLENLNRFEALHGEIKETDGAFDPSSVGFGPKGKA</sequence>
<keyword evidence="2" id="KW-1185">Reference proteome</keyword>
<dbReference type="AlphaFoldDB" id="A0A7K1GIR7"/>
<name>A0A7K1GIR7_9FLAO</name>
<dbReference type="Proteomes" id="UP000488936">
    <property type="component" value="Unassembled WGS sequence"/>
</dbReference>